<dbReference type="InterPro" id="IPR050282">
    <property type="entry name" value="Cycloisomerase_2"/>
</dbReference>
<accession>A0ABS2PMD6</accession>
<dbReference type="RefSeq" id="WP_205017473.1">
    <property type="nucleotide sequence ID" value="NZ_JAFBEI010000029.1"/>
</dbReference>
<dbReference type="Proteomes" id="UP000809081">
    <property type="component" value="Unassembled WGS sequence"/>
</dbReference>
<dbReference type="PANTHER" id="PTHR30344:SF1">
    <property type="entry name" value="6-PHOSPHOGLUCONOLACTONASE"/>
    <property type="match status" value="1"/>
</dbReference>
<protein>
    <submittedName>
        <fullName evidence="2">6-phosphogluconolactonase</fullName>
        <ecNumber evidence="2">3.1.1.31</ecNumber>
    </submittedName>
</protein>
<dbReference type="InterPro" id="IPR019405">
    <property type="entry name" value="Lactonase_7-beta_prop"/>
</dbReference>
<dbReference type="GO" id="GO:0017057">
    <property type="term" value="F:6-phosphogluconolactonase activity"/>
    <property type="evidence" value="ECO:0007669"/>
    <property type="project" value="UniProtKB-EC"/>
</dbReference>
<dbReference type="PANTHER" id="PTHR30344">
    <property type="entry name" value="6-PHOSPHOGLUCONOLACTONASE-RELATED"/>
    <property type="match status" value="1"/>
</dbReference>
<keyword evidence="3" id="KW-1185">Reference proteome</keyword>
<evidence type="ECO:0000313" key="3">
    <source>
        <dbReference type="Proteomes" id="UP000809081"/>
    </source>
</evidence>
<dbReference type="InterPro" id="IPR015943">
    <property type="entry name" value="WD40/YVTN_repeat-like_dom_sf"/>
</dbReference>
<dbReference type="Gene3D" id="2.130.10.10">
    <property type="entry name" value="YVTN repeat-like/Quinoprotein amine dehydrogenase"/>
    <property type="match status" value="1"/>
</dbReference>
<dbReference type="InterPro" id="IPR011048">
    <property type="entry name" value="Haem_d1_sf"/>
</dbReference>
<proteinExistence type="inferred from homology"/>
<evidence type="ECO:0000256" key="1">
    <source>
        <dbReference type="ARBA" id="ARBA00005564"/>
    </source>
</evidence>
<dbReference type="Pfam" id="PF10282">
    <property type="entry name" value="Lactonase"/>
    <property type="match status" value="1"/>
</dbReference>
<sequence>MKQPLYFGTYTRRISQGIYKAIFSSDSGAIENTKLFIKEGSPTYLTWSENFIFSISNRENMGGISSYNLNGELLCQQLETGPAPCHITYDSQRQLIYTANYHTSQIKVYHVNQEGHLSLAWTENLSGNGPHPNQDKSHPHCVLLSPDRYLFVCDLGSDRILSYFIDSKGQLSLNTHYQARPGSGPRHLLFHPSHKLAYLVCELDSSVDVLIYNGVGYLEYDKTISTIPDSFTEHNAASALKISQNQQFLYVSNRGHNSITCFKIELEGSIELVGIYPSHGYTPRDFCISPDDKYLVVSHQDSDNISIFKRDTNTGHLTLVSQDHIVPESVFVDFEQNTLDFS</sequence>
<dbReference type="EC" id="3.1.1.31" evidence="2"/>
<keyword evidence="2" id="KW-0378">Hydrolase</keyword>
<organism evidence="2 3">
    <name type="scientific">Streptococcus saliviloxodontae</name>
    <dbReference type="NCBI Taxonomy" id="1349416"/>
    <lineage>
        <taxon>Bacteria</taxon>
        <taxon>Bacillati</taxon>
        <taxon>Bacillota</taxon>
        <taxon>Bacilli</taxon>
        <taxon>Lactobacillales</taxon>
        <taxon>Streptococcaceae</taxon>
        <taxon>Streptococcus</taxon>
    </lineage>
</organism>
<name>A0ABS2PMD6_9STRE</name>
<comment type="similarity">
    <text evidence="1">Belongs to the cycloisomerase 2 family.</text>
</comment>
<dbReference type="SUPFAM" id="SSF51004">
    <property type="entry name" value="C-terminal (heme d1) domain of cytochrome cd1-nitrite reductase"/>
    <property type="match status" value="1"/>
</dbReference>
<gene>
    <name evidence="2" type="ORF">JOC31_001424</name>
</gene>
<comment type="caution">
    <text evidence="2">The sequence shown here is derived from an EMBL/GenBank/DDBJ whole genome shotgun (WGS) entry which is preliminary data.</text>
</comment>
<reference evidence="2 3" key="1">
    <citation type="submission" date="2021-01" db="EMBL/GenBank/DDBJ databases">
        <title>Genomic Encyclopedia of Type Strains, Phase IV (KMG-IV): sequencing the most valuable type-strain genomes for metagenomic binning, comparative biology and taxonomic classification.</title>
        <authorList>
            <person name="Goeker M."/>
        </authorList>
    </citation>
    <scope>NUCLEOTIDE SEQUENCE [LARGE SCALE GENOMIC DNA]</scope>
    <source>
        <strain evidence="2 3">DSM 27513</strain>
    </source>
</reference>
<evidence type="ECO:0000313" key="2">
    <source>
        <dbReference type="EMBL" id="MBM7636600.1"/>
    </source>
</evidence>
<dbReference type="EMBL" id="JAFBEI010000029">
    <property type="protein sequence ID" value="MBM7636600.1"/>
    <property type="molecule type" value="Genomic_DNA"/>
</dbReference>